<dbReference type="InterPro" id="IPR036779">
    <property type="entry name" value="LysM_dom_sf"/>
</dbReference>
<gene>
    <name evidence="2" type="ORF">ENS29_15095</name>
</gene>
<organism evidence="2">
    <name type="scientific">Desulfatirhabdium butyrativorans</name>
    <dbReference type="NCBI Taxonomy" id="340467"/>
    <lineage>
        <taxon>Bacteria</taxon>
        <taxon>Pseudomonadati</taxon>
        <taxon>Thermodesulfobacteriota</taxon>
        <taxon>Desulfobacteria</taxon>
        <taxon>Desulfobacterales</taxon>
        <taxon>Desulfatirhabdiaceae</taxon>
        <taxon>Desulfatirhabdium</taxon>
    </lineage>
</organism>
<sequence>MQGSRRYHRLTYGLLAVLAVFLPAVIRSAAAFDATKRYQVIPYEGRDLICEHYTFSSEEDPLAVFQQKGEISQTDFVRFLAILRKINPNIGNLLQPKSGESVLIPLRFETVERSTGEIRSLDVPMLAIPDVNAATRNAGIPPVAVSNPSRLEHVVQPGENLFRIVLRYFGPTGWQKRVERILEINPHVGGVNRLRAGERIVLDAGGPGQRNQRAEWAASGSSDGFWDVLKTAAQRLKARLLASGDVYFPMKDGGDFRLDLRRYPLLEIPRQPKAVIDPVGDLKPETLRWIQGHGGEAVVITVSSDIRDVDVLVETVNRSVKAAGEPSGHGAVQKSHVIRNPKLDAFASGRVVSIDTRDPKRAIDRLLTALGLRLQYGVQLSFPYAGTQIQTVCDLVETPSGKPLVIDFGDFGGDAAVALQACGFHVVSFSRQEDVRLIVRRLLKEIGSMAPDGYRVGPLTEAGVGADRIDLLKEDRAILLVMEPVASDRIENWLRDGFDVILLKEATG</sequence>
<dbReference type="InterPro" id="IPR018392">
    <property type="entry name" value="LysM"/>
</dbReference>
<dbReference type="CDD" id="cd00118">
    <property type="entry name" value="LysM"/>
    <property type="match status" value="1"/>
</dbReference>
<dbReference type="Gene3D" id="3.10.350.10">
    <property type="entry name" value="LysM domain"/>
    <property type="match status" value="1"/>
</dbReference>
<feature type="domain" description="LysM" evidence="1">
    <location>
        <begin position="151"/>
        <end position="202"/>
    </location>
</feature>
<protein>
    <submittedName>
        <fullName evidence="2">LysM domain-containing protein</fullName>
    </submittedName>
</protein>
<dbReference type="EMBL" id="DSUH01000347">
    <property type="protein sequence ID" value="HGU34150.1"/>
    <property type="molecule type" value="Genomic_DNA"/>
</dbReference>
<accession>A0A7C4VRN3</accession>
<proteinExistence type="predicted"/>
<dbReference type="PROSITE" id="PS51782">
    <property type="entry name" value="LYSM"/>
    <property type="match status" value="1"/>
</dbReference>
<comment type="caution">
    <text evidence="2">The sequence shown here is derived from an EMBL/GenBank/DDBJ whole genome shotgun (WGS) entry which is preliminary data.</text>
</comment>
<name>A0A7C4VRN3_9BACT</name>
<reference evidence="2" key="1">
    <citation type="journal article" date="2020" name="mSystems">
        <title>Genome- and Community-Level Interaction Insights into Carbon Utilization and Element Cycling Functions of Hydrothermarchaeota in Hydrothermal Sediment.</title>
        <authorList>
            <person name="Zhou Z."/>
            <person name="Liu Y."/>
            <person name="Xu W."/>
            <person name="Pan J."/>
            <person name="Luo Z.H."/>
            <person name="Li M."/>
        </authorList>
    </citation>
    <scope>NUCLEOTIDE SEQUENCE [LARGE SCALE GENOMIC DNA]</scope>
    <source>
        <strain evidence="2">SpSt-477</strain>
    </source>
</reference>
<evidence type="ECO:0000313" key="2">
    <source>
        <dbReference type="EMBL" id="HGU34150.1"/>
    </source>
</evidence>
<evidence type="ECO:0000259" key="1">
    <source>
        <dbReference type="PROSITE" id="PS51782"/>
    </source>
</evidence>
<dbReference type="AlphaFoldDB" id="A0A7C4VRN3"/>